<evidence type="ECO:0000313" key="3">
    <source>
        <dbReference type="Proteomes" id="UP000015241"/>
    </source>
</evidence>
<dbReference type="EMBL" id="KE504217">
    <property type="protein sequence ID" value="EPS95011.1"/>
    <property type="molecule type" value="Genomic_DNA"/>
</dbReference>
<name>S8DNQ3_FOMSC</name>
<evidence type="ECO:0000313" key="2">
    <source>
        <dbReference type="EMBL" id="EPS95011.1"/>
    </source>
</evidence>
<feature type="region of interest" description="Disordered" evidence="1">
    <location>
        <begin position="1"/>
        <end position="53"/>
    </location>
</feature>
<protein>
    <submittedName>
        <fullName evidence="2">Uncharacterized protein</fullName>
    </submittedName>
</protein>
<reference evidence="2 3" key="1">
    <citation type="journal article" date="2012" name="Science">
        <title>The Paleozoic origin of enzymatic lignin decomposition reconstructed from 31 fungal genomes.</title>
        <authorList>
            <person name="Floudas D."/>
            <person name="Binder M."/>
            <person name="Riley R."/>
            <person name="Barry K."/>
            <person name="Blanchette R.A."/>
            <person name="Henrissat B."/>
            <person name="Martinez A.T."/>
            <person name="Otillar R."/>
            <person name="Spatafora J.W."/>
            <person name="Yadav J.S."/>
            <person name="Aerts A."/>
            <person name="Benoit I."/>
            <person name="Boyd A."/>
            <person name="Carlson A."/>
            <person name="Copeland A."/>
            <person name="Coutinho P.M."/>
            <person name="de Vries R.P."/>
            <person name="Ferreira P."/>
            <person name="Findley K."/>
            <person name="Foster B."/>
            <person name="Gaskell J."/>
            <person name="Glotzer D."/>
            <person name="Gorecki P."/>
            <person name="Heitman J."/>
            <person name="Hesse C."/>
            <person name="Hori C."/>
            <person name="Igarashi K."/>
            <person name="Jurgens J.A."/>
            <person name="Kallen N."/>
            <person name="Kersten P."/>
            <person name="Kohler A."/>
            <person name="Kuees U."/>
            <person name="Kumar T.K.A."/>
            <person name="Kuo A."/>
            <person name="LaButti K."/>
            <person name="Larrondo L.F."/>
            <person name="Lindquist E."/>
            <person name="Ling A."/>
            <person name="Lombard V."/>
            <person name="Lucas S."/>
            <person name="Lundell T."/>
            <person name="Martin R."/>
            <person name="McLaughlin D.J."/>
            <person name="Morgenstern I."/>
            <person name="Morin E."/>
            <person name="Murat C."/>
            <person name="Nagy L.G."/>
            <person name="Nolan M."/>
            <person name="Ohm R.A."/>
            <person name="Patyshakuliyeva A."/>
            <person name="Rokas A."/>
            <person name="Ruiz-Duenas F.J."/>
            <person name="Sabat G."/>
            <person name="Salamov A."/>
            <person name="Samejima M."/>
            <person name="Schmutz J."/>
            <person name="Slot J.C."/>
            <person name="St John F."/>
            <person name="Stenlid J."/>
            <person name="Sun H."/>
            <person name="Sun S."/>
            <person name="Syed K."/>
            <person name="Tsang A."/>
            <person name="Wiebenga A."/>
            <person name="Young D."/>
            <person name="Pisabarro A."/>
            <person name="Eastwood D.C."/>
            <person name="Martin F."/>
            <person name="Cullen D."/>
            <person name="Grigoriev I.V."/>
            <person name="Hibbett D.S."/>
        </authorList>
    </citation>
    <scope>NUCLEOTIDE SEQUENCE</scope>
    <source>
        <strain evidence="3">FP-58527</strain>
    </source>
</reference>
<feature type="compositionally biased region" description="Polar residues" evidence="1">
    <location>
        <begin position="27"/>
        <end position="51"/>
    </location>
</feature>
<proteinExistence type="predicted"/>
<gene>
    <name evidence="2" type="ORF">FOMPIDRAFT_87524</name>
</gene>
<accession>S8DNQ3</accession>
<keyword evidence="3" id="KW-1185">Reference proteome</keyword>
<sequence>MATGIEGNLGASTSCSANDVNPGDGTTVLTYDGTSSEDGHASSSLPRSCSTPRLPARTHILTESKFEDDYLHAPLPGTVIPLFRLYPNMLTSFIDVYTVPLLWIPRI</sequence>
<dbReference type="Proteomes" id="UP000015241">
    <property type="component" value="Unassembled WGS sequence"/>
</dbReference>
<dbReference type="HOGENOM" id="CLU_2210089_0_0_1"/>
<organism evidence="2 3">
    <name type="scientific">Fomitopsis schrenkii</name>
    <name type="common">Brown rot fungus</name>
    <dbReference type="NCBI Taxonomy" id="2126942"/>
    <lineage>
        <taxon>Eukaryota</taxon>
        <taxon>Fungi</taxon>
        <taxon>Dikarya</taxon>
        <taxon>Basidiomycota</taxon>
        <taxon>Agaricomycotina</taxon>
        <taxon>Agaricomycetes</taxon>
        <taxon>Polyporales</taxon>
        <taxon>Fomitopsis</taxon>
    </lineage>
</organism>
<dbReference type="InParanoid" id="S8DNQ3"/>
<feature type="compositionally biased region" description="Polar residues" evidence="1">
    <location>
        <begin position="10"/>
        <end position="19"/>
    </location>
</feature>
<dbReference type="AlphaFoldDB" id="S8DNQ3"/>
<evidence type="ECO:0000256" key="1">
    <source>
        <dbReference type="SAM" id="MobiDB-lite"/>
    </source>
</evidence>